<evidence type="ECO:0000256" key="4">
    <source>
        <dbReference type="ARBA" id="ARBA00023163"/>
    </source>
</evidence>
<reference evidence="8" key="1">
    <citation type="submission" date="2022-11" db="EMBL/GenBank/DDBJ databases">
        <authorList>
            <person name="Scott C."/>
            <person name="Bruce N."/>
        </authorList>
    </citation>
    <scope>NUCLEOTIDE SEQUENCE</scope>
</reference>
<keyword evidence="5 6" id="KW-0539">Nucleus</keyword>
<evidence type="ECO:0000256" key="2">
    <source>
        <dbReference type="ARBA" id="ARBA00005389"/>
    </source>
</evidence>
<evidence type="ECO:0000256" key="6">
    <source>
        <dbReference type="RuleBase" id="RU364146"/>
    </source>
</evidence>
<name>A0A9P1H9C9_9PEZI</name>
<comment type="subunit">
    <text evidence="6">Component of the Mediator complex.</text>
</comment>
<evidence type="ECO:0000313" key="8">
    <source>
        <dbReference type="EMBL" id="CAI4217898.1"/>
    </source>
</evidence>
<keyword evidence="3 6" id="KW-0805">Transcription regulation</keyword>
<keyword evidence="4 6" id="KW-0804">Transcription</keyword>
<dbReference type="GO" id="GO:0003712">
    <property type="term" value="F:transcription coregulator activity"/>
    <property type="evidence" value="ECO:0007669"/>
    <property type="project" value="InterPro"/>
</dbReference>
<dbReference type="EMBL" id="CALLCH030000017">
    <property type="protein sequence ID" value="CAI4217898.1"/>
    <property type="molecule type" value="Genomic_DNA"/>
</dbReference>
<dbReference type="Proteomes" id="UP000838763">
    <property type="component" value="Unassembled WGS sequence"/>
</dbReference>
<comment type="subcellular location">
    <subcellularLocation>
        <location evidence="1 6">Nucleus</location>
    </subcellularLocation>
</comment>
<comment type="caution">
    <text evidence="8">The sequence shown here is derived from an EMBL/GenBank/DDBJ whole genome shotgun (WGS) entry which is preliminary data.</text>
</comment>
<accession>A0A9P1H9C9</accession>
<evidence type="ECO:0000256" key="1">
    <source>
        <dbReference type="ARBA" id="ARBA00004123"/>
    </source>
</evidence>
<proteinExistence type="inferred from homology"/>
<sequence>METQIKDIIQDLFKVMVVTSHYDTSGRPSKEENPLFLPQNTQLDRHRPDPHPPLRTPELVKYVEGGRNPDIYTREFVELVRRGNQLTRGKMHAFSTFRDILAEQMAAAMPELKNDVDRVVEETRLDSSAGEPRPRRALGLGLGLGHGDKVRARWIWMMEVLVWT</sequence>
<evidence type="ECO:0000256" key="3">
    <source>
        <dbReference type="ARBA" id="ARBA00023015"/>
    </source>
</evidence>
<gene>
    <name evidence="6" type="primary">MED10</name>
    <name evidence="8" type="ORF">PPNO1_LOCUS7494</name>
</gene>
<evidence type="ECO:0000256" key="7">
    <source>
        <dbReference type="SAM" id="MobiDB-lite"/>
    </source>
</evidence>
<dbReference type="OrthoDB" id="3352408at2759"/>
<dbReference type="GO" id="GO:0016592">
    <property type="term" value="C:mediator complex"/>
    <property type="evidence" value="ECO:0007669"/>
    <property type="project" value="InterPro"/>
</dbReference>
<comment type="similarity">
    <text evidence="2 6">Belongs to the Mediator complex subunit 10 family.</text>
</comment>
<evidence type="ECO:0000313" key="9">
    <source>
        <dbReference type="Proteomes" id="UP000838763"/>
    </source>
</evidence>
<comment type="function">
    <text evidence="6">Component of the Mediator complex, a coactivator involved in the regulated transcription of nearly all RNA polymerase II-dependent genes. Mediator functions as a bridge to convey information from gene-specific regulatory proteins to the basal RNA polymerase II transcription machinery. Mediator is recruited to promoters by direct interactions with regulatory proteins and serves as a scaffold for the assembly of a functional preinitiation complex with RNA polymerase II and the general transcription factors.</text>
</comment>
<organism evidence="8 9">
    <name type="scientific">Parascedosporium putredinis</name>
    <dbReference type="NCBI Taxonomy" id="1442378"/>
    <lineage>
        <taxon>Eukaryota</taxon>
        <taxon>Fungi</taxon>
        <taxon>Dikarya</taxon>
        <taxon>Ascomycota</taxon>
        <taxon>Pezizomycotina</taxon>
        <taxon>Sordariomycetes</taxon>
        <taxon>Hypocreomycetidae</taxon>
        <taxon>Microascales</taxon>
        <taxon>Microascaceae</taxon>
        <taxon>Parascedosporium</taxon>
    </lineage>
</organism>
<evidence type="ECO:0000256" key="5">
    <source>
        <dbReference type="ARBA" id="ARBA00023242"/>
    </source>
</evidence>
<keyword evidence="9" id="KW-1185">Reference proteome</keyword>
<dbReference type="InterPro" id="IPR019145">
    <property type="entry name" value="Mediator_Med10"/>
</dbReference>
<feature type="region of interest" description="Disordered" evidence="7">
    <location>
        <begin position="23"/>
        <end position="56"/>
    </location>
</feature>
<dbReference type="Pfam" id="PF09748">
    <property type="entry name" value="Med10"/>
    <property type="match status" value="1"/>
</dbReference>
<protein>
    <recommendedName>
        <fullName evidence="6">Mediator of RNA polymerase II transcription subunit 10</fullName>
    </recommendedName>
    <alternativeName>
        <fullName evidence="6">Mediator complex subunit 10</fullName>
    </alternativeName>
</protein>
<dbReference type="AlphaFoldDB" id="A0A9P1H9C9"/>
<feature type="compositionally biased region" description="Basic and acidic residues" evidence="7">
    <location>
        <begin position="43"/>
        <end position="52"/>
    </location>
</feature>
<keyword evidence="6" id="KW-0010">Activator</keyword>
<dbReference type="GO" id="GO:0006357">
    <property type="term" value="P:regulation of transcription by RNA polymerase II"/>
    <property type="evidence" value="ECO:0007669"/>
    <property type="project" value="InterPro"/>
</dbReference>